<keyword evidence="2" id="KW-1185">Reference proteome</keyword>
<dbReference type="OrthoDB" id="7701049at2759"/>
<accession>A0A482VPS5</accession>
<dbReference type="EMBL" id="QDEB01075252">
    <property type="protein sequence ID" value="RZC34961.1"/>
    <property type="molecule type" value="Genomic_DNA"/>
</dbReference>
<sequence>MFYTHKMDTIVYDYKVNDTVLGRVEFIKDLGVTFDSKFNFSLHYINIVSSTHKMLGFIIRVSLDFYFY</sequence>
<proteinExistence type="predicted"/>
<comment type="caution">
    <text evidence="1">The sequence shown here is derived from an EMBL/GenBank/DDBJ whole genome shotgun (WGS) entry which is preliminary data.</text>
</comment>
<reference evidence="1 2" key="1">
    <citation type="submission" date="2017-03" db="EMBL/GenBank/DDBJ databases">
        <title>Genome of the blue death feigning beetle - Asbolus verrucosus.</title>
        <authorList>
            <person name="Rider S.D."/>
        </authorList>
    </citation>
    <scope>NUCLEOTIDE SEQUENCE [LARGE SCALE GENOMIC DNA]</scope>
    <source>
        <strain evidence="1">Butters</strain>
        <tissue evidence="1">Head and leg muscle</tissue>
    </source>
</reference>
<evidence type="ECO:0000313" key="1">
    <source>
        <dbReference type="EMBL" id="RZC34961.1"/>
    </source>
</evidence>
<dbReference type="AlphaFoldDB" id="A0A482VPS5"/>
<protein>
    <submittedName>
        <fullName evidence="1">Uncharacterized protein</fullName>
    </submittedName>
</protein>
<organism evidence="1 2">
    <name type="scientific">Asbolus verrucosus</name>
    <name type="common">Desert ironclad beetle</name>
    <dbReference type="NCBI Taxonomy" id="1661398"/>
    <lineage>
        <taxon>Eukaryota</taxon>
        <taxon>Metazoa</taxon>
        <taxon>Ecdysozoa</taxon>
        <taxon>Arthropoda</taxon>
        <taxon>Hexapoda</taxon>
        <taxon>Insecta</taxon>
        <taxon>Pterygota</taxon>
        <taxon>Neoptera</taxon>
        <taxon>Endopterygota</taxon>
        <taxon>Coleoptera</taxon>
        <taxon>Polyphaga</taxon>
        <taxon>Cucujiformia</taxon>
        <taxon>Tenebrionidae</taxon>
        <taxon>Pimeliinae</taxon>
        <taxon>Asbolus</taxon>
    </lineage>
</organism>
<gene>
    <name evidence="1" type="ORF">BDFB_014694</name>
</gene>
<dbReference type="Proteomes" id="UP000292052">
    <property type="component" value="Unassembled WGS sequence"/>
</dbReference>
<name>A0A482VPS5_ASBVE</name>
<evidence type="ECO:0000313" key="2">
    <source>
        <dbReference type="Proteomes" id="UP000292052"/>
    </source>
</evidence>